<sequence>MIPQPTARNPSELGSSWLRVQRRMQLGSISGHHHHRKSNEGPNANDNVAVSPYDQASERS</sequence>
<name>A0A6G1JBG4_9PLEO</name>
<dbReference type="AlphaFoldDB" id="A0A6G1JBG4"/>
<proteinExistence type="predicted"/>
<evidence type="ECO:0000313" key="2">
    <source>
        <dbReference type="EMBL" id="KAF2687479.1"/>
    </source>
</evidence>
<dbReference type="EMBL" id="MU005575">
    <property type="protein sequence ID" value="KAF2687479.1"/>
    <property type="molecule type" value="Genomic_DNA"/>
</dbReference>
<accession>A0A6G1JBG4</accession>
<evidence type="ECO:0000256" key="1">
    <source>
        <dbReference type="SAM" id="MobiDB-lite"/>
    </source>
</evidence>
<evidence type="ECO:0000313" key="3">
    <source>
        <dbReference type="Proteomes" id="UP000799291"/>
    </source>
</evidence>
<keyword evidence="3" id="KW-1185">Reference proteome</keyword>
<protein>
    <submittedName>
        <fullName evidence="2">Uncharacterized protein</fullName>
    </submittedName>
</protein>
<gene>
    <name evidence="2" type="ORF">K458DRAFT_415723</name>
</gene>
<dbReference type="Proteomes" id="UP000799291">
    <property type="component" value="Unassembled WGS sequence"/>
</dbReference>
<feature type="region of interest" description="Disordered" evidence="1">
    <location>
        <begin position="24"/>
        <end position="60"/>
    </location>
</feature>
<organism evidence="2 3">
    <name type="scientific">Lentithecium fluviatile CBS 122367</name>
    <dbReference type="NCBI Taxonomy" id="1168545"/>
    <lineage>
        <taxon>Eukaryota</taxon>
        <taxon>Fungi</taxon>
        <taxon>Dikarya</taxon>
        <taxon>Ascomycota</taxon>
        <taxon>Pezizomycotina</taxon>
        <taxon>Dothideomycetes</taxon>
        <taxon>Pleosporomycetidae</taxon>
        <taxon>Pleosporales</taxon>
        <taxon>Massarineae</taxon>
        <taxon>Lentitheciaceae</taxon>
        <taxon>Lentithecium</taxon>
    </lineage>
</organism>
<reference evidence="2" key="1">
    <citation type="journal article" date="2020" name="Stud. Mycol.">
        <title>101 Dothideomycetes genomes: a test case for predicting lifestyles and emergence of pathogens.</title>
        <authorList>
            <person name="Haridas S."/>
            <person name="Albert R."/>
            <person name="Binder M."/>
            <person name="Bloem J."/>
            <person name="Labutti K."/>
            <person name="Salamov A."/>
            <person name="Andreopoulos B."/>
            <person name="Baker S."/>
            <person name="Barry K."/>
            <person name="Bills G."/>
            <person name="Bluhm B."/>
            <person name="Cannon C."/>
            <person name="Castanera R."/>
            <person name="Culley D."/>
            <person name="Daum C."/>
            <person name="Ezra D."/>
            <person name="Gonzalez J."/>
            <person name="Henrissat B."/>
            <person name="Kuo A."/>
            <person name="Liang C."/>
            <person name="Lipzen A."/>
            <person name="Lutzoni F."/>
            <person name="Magnuson J."/>
            <person name="Mondo S."/>
            <person name="Nolan M."/>
            <person name="Ohm R."/>
            <person name="Pangilinan J."/>
            <person name="Park H.-J."/>
            <person name="Ramirez L."/>
            <person name="Alfaro M."/>
            <person name="Sun H."/>
            <person name="Tritt A."/>
            <person name="Yoshinaga Y."/>
            <person name="Zwiers L.-H."/>
            <person name="Turgeon B."/>
            <person name="Goodwin S."/>
            <person name="Spatafora J."/>
            <person name="Crous P."/>
            <person name="Grigoriev I."/>
        </authorList>
    </citation>
    <scope>NUCLEOTIDE SEQUENCE</scope>
    <source>
        <strain evidence="2">CBS 122367</strain>
    </source>
</reference>